<reference evidence="2 3" key="1">
    <citation type="submission" date="2022-06" db="EMBL/GenBank/DDBJ databases">
        <title>Paraconexibacter antarcticus.</title>
        <authorList>
            <person name="Kim C.S."/>
        </authorList>
    </citation>
    <scope>NUCLEOTIDE SEQUENCE [LARGE SCALE GENOMIC DNA]</scope>
    <source>
        <strain evidence="2 3">02-257</strain>
    </source>
</reference>
<protein>
    <submittedName>
        <fullName evidence="2">Uncharacterized protein</fullName>
    </submittedName>
</protein>
<feature type="chain" id="PRO_5047076058" evidence="1">
    <location>
        <begin position="27"/>
        <end position="943"/>
    </location>
</feature>
<accession>A0ABY5DQC9</accession>
<evidence type="ECO:0000313" key="3">
    <source>
        <dbReference type="Proteomes" id="UP001056035"/>
    </source>
</evidence>
<proteinExistence type="predicted"/>
<name>A0ABY5DQC9_9ACTN</name>
<sequence length="943" mass="96456">MGSRTARRALVALAAIATFGALPAVAGATDPSHVGSTLEGCKFSSTTVLPDGNGNFICPSAAYTTGNLGKGWNELDLVPHRVTLDAGNAAPATQTYTIAVVLDGRDAGAPGYDVISAPTLNAALSDAGCDTGTSSGQLTTTGFGGIDESIYRTLTVTQAQGSTCVYDYYGRLALGSHLFPGSSLHANLALIGSDGKPTTQGIGASDVSIPVNEILPQELTKDMSALQNSDHAWSIVKGAEPDHVNFTNTCATGAALDATVAVTVTVTWTKLAATPSGDITVTTHVYAKNPAARTITVTPTDVIRSGSTTLDTVNGGAVDVPANTKLLVLTHTMTVPAGTLALNDVATATYTDKVTGIAIPGSTSAVAAATVQGSGIVTNDSAVISDSESITGPFSYSADSFTPDIGAFQNGYVAGTKTTSQTDWLSSSQGDSGAVTFSKTVYTSAGSSGSGTLSDVAHVTGSDGFDAHANASVALVSARQATISIVKHIPNVLSGTETASFTFDVKDAAGNVVETRTLNFAAGDTTKSVDVTGLTPAQYTVEERTATGWAPQDPVPVDVTTACSGGAEFTNNFGPATAEAHKISDPTGFESGWQMVLTGPGTPAGGEKVLTDATGTASFTTTLQEGSYTITETGQSGWFNSGSSGECSFTVNYPADADHAYSCTFTNVEYGHLKVQKTVSGSSDLGGRSFTFQLRTGASPSAVGTTLETQTVDAAHNPATFTSDLVPGTTYQLCETVPAVGWMTSLFAGGFTPNVVNDPFADNSVICHDFTVTAGETKTYTVDNTPPPGGLALTIGYWKTHASCSSNNGKMKQTTDQVLASFPIAAGQSTHGVYIGSLYVDTCKEAVNLLNKSTVNSGKKMASDPAYNLAAQLMAVELNLQGGAGACGGLLTYRAQAQTLLAKYGFDGVSSYTSGASKMSAADQALANALAHQLDQWNNNTLC</sequence>
<keyword evidence="1" id="KW-0732">Signal</keyword>
<dbReference type="Proteomes" id="UP001056035">
    <property type="component" value="Chromosome"/>
</dbReference>
<dbReference type="EMBL" id="CP098502">
    <property type="protein sequence ID" value="UTI63670.1"/>
    <property type="molecule type" value="Genomic_DNA"/>
</dbReference>
<dbReference type="Gene3D" id="2.60.40.10">
    <property type="entry name" value="Immunoglobulins"/>
    <property type="match status" value="1"/>
</dbReference>
<organism evidence="2 3">
    <name type="scientific">Paraconexibacter antarcticus</name>
    <dbReference type="NCBI Taxonomy" id="2949664"/>
    <lineage>
        <taxon>Bacteria</taxon>
        <taxon>Bacillati</taxon>
        <taxon>Actinomycetota</taxon>
        <taxon>Thermoleophilia</taxon>
        <taxon>Solirubrobacterales</taxon>
        <taxon>Paraconexibacteraceae</taxon>
        <taxon>Paraconexibacter</taxon>
    </lineage>
</organism>
<evidence type="ECO:0000256" key="1">
    <source>
        <dbReference type="SAM" id="SignalP"/>
    </source>
</evidence>
<feature type="signal peptide" evidence="1">
    <location>
        <begin position="1"/>
        <end position="26"/>
    </location>
</feature>
<dbReference type="InterPro" id="IPR013783">
    <property type="entry name" value="Ig-like_fold"/>
</dbReference>
<keyword evidence="3" id="KW-1185">Reference proteome</keyword>
<gene>
    <name evidence="2" type="ORF">NBH00_20290</name>
</gene>
<dbReference type="RefSeq" id="WP_254570394.1">
    <property type="nucleotide sequence ID" value="NZ_CP098502.1"/>
</dbReference>
<evidence type="ECO:0000313" key="2">
    <source>
        <dbReference type="EMBL" id="UTI63670.1"/>
    </source>
</evidence>